<accession>A0A4P9W1Z4</accession>
<reference evidence="2" key="1">
    <citation type="journal article" date="2018" name="Nat. Microbiol.">
        <title>Leveraging single-cell genomics to expand the fungal tree of life.</title>
        <authorList>
            <person name="Ahrendt S.R."/>
            <person name="Quandt C.A."/>
            <person name="Ciobanu D."/>
            <person name="Clum A."/>
            <person name="Salamov A."/>
            <person name="Andreopoulos B."/>
            <person name="Cheng J.F."/>
            <person name="Woyke T."/>
            <person name="Pelin A."/>
            <person name="Henrissat B."/>
            <person name="Reynolds N.K."/>
            <person name="Benny G.L."/>
            <person name="Smith M.E."/>
            <person name="James T.Y."/>
            <person name="Grigoriev I.V."/>
        </authorList>
    </citation>
    <scope>NUCLEOTIDE SEQUENCE [LARGE SCALE GENOMIC DNA]</scope>
</reference>
<gene>
    <name evidence="1" type="ORF">BDK51DRAFT_48536</name>
</gene>
<proteinExistence type="predicted"/>
<evidence type="ECO:0000313" key="2">
    <source>
        <dbReference type="Proteomes" id="UP000269721"/>
    </source>
</evidence>
<dbReference type="EMBL" id="KZ998810">
    <property type="protein sequence ID" value="RKO85722.1"/>
    <property type="molecule type" value="Genomic_DNA"/>
</dbReference>
<evidence type="ECO:0000313" key="1">
    <source>
        <dbReference type="EMBL" id="RKO85722.1"/>
    </source>
</evidence>
<name>A0A4P9W1Z4_9FUNG</name>
<sequence length="249" mass="26697">MSTTATLVAAVPHEHLPLEVGGFYLLHLDTRFSARNLPLCPSPIVAVFRKVHEEPESDPNESNPRHRLHLCLVKSFSKNDYGFTAVVFLGSRTIPTPLPTNQHGFISVDPTQPLPGRSTPPLQVNRPGTFGAGPLFINSISPITVRVVNDPATNGIIGCLVPNDPASAYIKKIGRRDNPSLPFPGLIRLADGSSIVRSASIRLIISIVDGMSRRLGKMGLLPGAGMLEMARAGIAPLIEMGLLLLEGVL</sequence>
<organism evidence="1 2">
    <name type="scientific">Blyttiomyces helicus</name>
    <dbReference type="NCBI Taxonomy" id="388810"/>
    <lineage>
        <taxon>Eukaryota</taxon>
        <taxon>Fungi</taxon>
        <taxon>Fungi incertae sedis</taxon>
        <taxon>Chytridiomycota</taxon>
        <taxon>Chytridiomycota incertae sedis</taxon>
        <taxon>Chytridiomycetes</taxon>
        <taxon>Chytridiomycetes incertae sedis</taxon>
        <taxon>Blyttiomyces</taxon>
    </lineage>
</organism>
<keyword evidence="2" id="KW-1185">Reference proteome</keyword>
<dbReference type="AlphaFoldDB" id="A0A4P9W1Z4"/>
<dbReference type="Proteomes" id="UP000269721">
    <property type="component" value="Unassembled WGS sequence"/>
</dbReference>
<protein>
    <submittedName>
        <fullName evidence="1">Uncharacterized protein</fullName>
    </submittedName>
</protein>